<gene>
    <name evidence="11" type="ORF">SOMG_04875</name>
</gene>
<comment type="similarity">
    <text evidence="10">Belongs to the class-I aminoacyl-tRNA synthetase family.</text>
</comment>
<evidence type="ECO:0000256" key="6">
    <source>
        <dbReference type="ARBA" id="ARBA00023146"/>
    </source>
</evidence>
<evidence type="ECO:0000256" key="9">
    <source>
        <dbReference type="PROSITE-ProRule" id="PRU00182"/>
    </source>
</evidence>
<proteinExistence type="inferred from homology"/>
<dbReference type="Gene3D" id="3.10.290.10">
    <property type="entry name" value="RNA-binding S4 domain"/>
    <property type="match status" value="1"/>
</dbReference>
<dbReference type="InterPro" id="IPR002307">
    <property type="entry name" value="Tyr-tRNA-ligase"/>
</dbReference>
<dbReference type="NCBIfam" id="TIGR00234">
    <property type="entry name" value="tyrS"/>
    <property type="match status" value="1"/>
</dbReference>
<evidence type="ECO:0000256" key="8">
    <source>
        <dbReference type="ARBA" id="ARBA00048248"/>
    </source>
</evidence>
<dbReference type="FunFam" id="1.10.240.10:FF:000001">
    <property type="entry name" value="Tyrosine--tRNA ligase"/>
    <property type="match status" value="1"/>
</dbReference>
<dbReference type="GeneID" id="80878341"/>
<dbReference type="PROSITE" id="PS00178">
    <property type="entry name" value="AA_TRNA_LIGASE_I"/>
    <property type="match status" value="1"/>
</dbReference>
<evidence type="ECO:0000256" key="10">
    <source>
        <dbReference type="RuleBase" id="RU361234"/>
    </source>
</evidence>
<keyword evidence="4 10" id="KW-0067">ATP-binding</keyword>
<dbReference type="GO" id="GO:0004831">
    <property type="term" value="F:tyrosine-tRNA ligase activity"/>
    <property type="evidence" value="ECO:0007669"/>
    <property type="project" value="UniProtKB-EC"/>
</dbReference>
<dbReference type="Gene3D" id="3.40.50.620">
    <property type="entry name" value="HUPs"/>
    <property type="match status" value="1"/>
</dbReference>
<dbReference type="PANTHER" id="PTHR11766">
    <property type="entry name" value="TYROSYL-TRNA SYNTHETASE"/>
    <property type="match status" value="1"/>
</dbReference>
<dbReference type="SUPFAM" id="SSF52374">
    <property type="entry name" value="Nucleotidylyl transferase"/>
    <property type="match status" value="1"/>
</dbReference>
<dbReference type="RefSeq" id="XP_056039699.1">
    <property type="nucleotide sequence ID" value="XM_056183652.1"/>
</dbReference>
<dbReference type="EC" id="6.1.1.1" evidence="1 10"/>
<dbReference type="Pfam" id="PF00579">
    <property type="entry name" value="tRNA-synt_1b"/>
    <property type="match status" value="1"/>
</dbReference>
<dbReference type="GO" id="GO:0003723">
    <property type="term" value="F:RNA binding"/>
    <property type="evidence" value="ECO:0007669"/>
    <property type="project" value="UniProtKB-KW"/>
</dbReference>
<dbReference type="EMBL" id="CP115613">
    <property type="protein sequence ID" value="WBW75456.1"/>
    <property type="molecule type" value="Genomic_DNA"/>
</dbReference>
<sequence>MSRILACWKQLTARSLVSNSSPFQSGWKVQGAYSGVDPTAGSLHVGNLVALMPLIHLYLHGIPVYSLIGDATVQLGDPSGRTTDRHQLDQDVRNRNKENIEKQIFCLSKKVSTYAEDCGYKPEGAHASSRTWSIVHNLDWYKNMNLLTFLNEVGRHVRVGQMLARDSVTSRLQSSTGISFSELTYQLLQAYDFLHLYKDHGVNLQIGGSDQWGNITAGTDLIRRFYPKTMLKSPVYALTTPLLTTASGQKFGKSAGNAIWLDPSLTDSYSLYQSFISLPDDIASNYLDMLTLLSSEDLERIKSKHFQNPSSRLIQHSLAFNIVHMVHGKNNAKLAQLQTELLHGSQLAPFGFFVAEKNTALPSIDELKNIFKTSNCYYKVDSSMGPIPFSRLLRELGIYTSRKEASEHIRSGAISIAHETVLDPNVSLTHNNLAVLRIGGRRALILDFT</sequence>
<organism evidence="11 12">
    <name type="scientific">Schizosaccharomyces osmophilus</name>
    <dbReference type="NCBI Taxonomy" id="2545709"/>
    <lineage>
        <taxon>Eukaryota</taxon>
        <taxon>Fungi</taxon>
        <taxon>Dikarya</taxon>
        <taxon>Ascomycota</taxon>
        <taxon>Taphrinomycotina</taxon>
        <taxon>Schizosaccharomycetes</taxon>
        <taxon>Schizosaccharomycetales</taxon>
        <taxon>Schizosaccharomycetaceae</taxon>
        <taxon>Schizosaccharomyces</taxon>
    </lineage>
</organism>
<dbReference type="GO" id="GO:0006437">
    <property type="term" value="P:tyrosyl-tRNA aminoacylation"/>
    <property type="evidence" value="ECO:0007669"/>
    <property type="project" value="InterPro"/>
</dbReference>
<dbReference type="GO" id="GO:0005739">
    <property type="term" value="C:mitochondrion"/>
    <property type="evidence" value="ECO:0007669"/>
    <property type="project" value="TreeGrafter"/>
</dbReference>
<comment type="catalytic activity">
    <reaction evidence="8 10">
        <text>tRNA(Tyr) + L-tyrosine + ATP = L-tyrosyl-tRNA(Tyr) + AMP + diphosphate + H(+)</text>
        <dbReference type="Rhea" id="RHEA:10220"/>
        <dbReference type="Rhea" id="RHEA-COMP:9706"/>
        <dbReference type="Rhea" id="RHEA-COMP:9707"/>
        <dbReference type="ChEBI" id="CHEBI:15378"/>
        <dbReference type="ChEBI" id="CHEBI:30616"/>
        <dbReference type="ChEBI" id="CHEBI:33019"/>
        <dbReference type="ChEBI" id="CHEBI:58315"/>
        <dbReference type="ChEBI" id="CHEBI:78442"/>
        <dbReference type="ChEBI" id="CHEBI:78536"/>
        <dbReference type="ChEBI" id="CHEBI:456215"/>
        <dbReference type="EC" id="6.1.1.1"/>
    </reaction>
</comment>
<dbReference type="CDD" id="cd00805">
    <property type="entry name" value="TyrRS_core"/>
    <property type="match status" value="1"/>
</dbReference>
<evidence type="ECO:0000256" key="2">
    <source>
        <dbReference type="ARBA" id="ARBA00022598"/>
    </source>
</evidence>
<dbReference type="InterPro" id="IPR001412">
    <property type="entry name" value="aa-tRNA-synth_I_CS"/>
</dbReference>
<evidence type="ECO:0000256" key="1">
    <source>
        <dbReference type="ARBA" id="ARBA00013160"/>
    </source>
</evidence>
<dbReference type="PRINTS" id="PR01040">
    <property type="entry name" value="TRNASYNTHTYR"/>
</dbReference>
<dbReference type="PANTHER" id="PTHR11766:SF0">
    <property type="entry name" value="TYROSINE--TRNA LIGASE, MITOCHONDRIAL"/>
    <property type="match status" value="1"/>
</dbReference>
<keyword evidence="5 10" id="KW-0648">Protein biosynthesis</keyword>
<evidence type="ECO:0000256" key="3">
    <source>
        <dbReference type="ARBA" id="ARBA00022741"/>
    </source>
</evidence>
<evidence type="ECO:0000313" key="11">
    <source>
        <dbReference type="EMBL" id="WBW75456.1"/>
    </source>
</evidence>
<dbReference type="InterPro" id="IPR024088">
    <property type="entry name" value="Tyr-tRNA-ligase_bac-type"/>
</dbReference>
<evidence type="ECO:0000256" key="7">
    <source>
        <dbReference type="ARBA" id="ARBA00033323"/>
    </source>
</evidence>
<dbReference type="SUPFAM" id="SSF55174">
    <property type="entry name" value="Alpha-L RNA-binding motif"/>
    <property type="match status" value="1"/>
</dbReference>
<dbReference type="InterPro" id="IPR014729">
    <property type="entry name" value="Rossmann-like_a/b/a_fold"/>
</dbReference>
<keyword evidence="3 10" id="KW-0547">Nucleotide-binding</keyword>
<dbReference type="Proteomes" id="UP001212411">
    <property type="component" value="Chromosome 3"/>
</dbReference>
<dbReference type="KEGG" id="som:SOMG_04875"/>
<protein>
    <recommendedName>
        <fullName evidence="1 10">Tyrosine--tRNA ligase</fullName>
        <ecNumber evidence="1 10">6.1.1.1</ecNumber>
    </recommendedName>
    <alternativeName>
        <fullName evidence="7 10">Tyrosyl-tRNA synthetase</fullName>
    </alternativeName>
</protein>
<reference evidence="11 12" key="1">
    <citation type="journal article" date="2023" name="G3 (Bethesda)">
        <title>A high-quality reference genome for the fission yeast Schizosaccharomyces osmophilus.</title>
        <authorList>
            <person name="Jia G.S."/>
            <person name="Zhang W.C."/>
            <person name="Liang Y."/>
            <person name="Liu X.H."/>
            <person name="Rhind N."/>
            <person name="Pidoux A."/>
            <person name="Brysch-Herzberg M."/>
            <person name="Du L.L."/>
        </authorList>
    </citation>
    <scope>NUCLEOTIDE SEQUENCE [LARGE SCALE GENOMIC DNA]</scope>
    <source>
        <strain evidence="11 12">CBS 15793</strain>
    </source>
</reference>
<dbReference type="Gene3D" id="1.10.240.10">
    <property type="entry name" value="Tyrosyl-Transfer RNA Synthetase"/>
    <property type="match status" value="1"/>
</dbReference>
<dbReference type="InterPro" id="IPR036986">
    <property type="entry name" value="S4_RNA-bd_sf"/>
</dbReference>
<keyword evidence="2 10" id="KW-0436">Ligase</keyword>
<dbReference type="GO" id="GO:0005524">
    <property type="term" value="F:ATP binding"/>
    <property type="evidence" value="ECO:0007669"/>
    <property type="project" value="UniProtKB-KW"/>
</dbReference>
<keyword evidence="9" id="KW-0694">RNA-binding</keyword>
<keyword evidence="6 10" id="KW-0030">Aminoacyl-tRNA synthetase</keyword>
<accession>A0AAE9WJF4</accession>
<evidence type="ECO:0000256" key="4">
    <source>
        <dbReference type="ARBA" id="ARBA00022840"/>
    </source>
</evidence>
<dbReference type="GO" id="GO:0005829">
    <property type="term" value="C:cytosol"/>
    <property type="evidence" value="ECO:0007669"/>
    <property type="project" value="TreeGrafter"/>
</dbReference>
<evidence type="ECO:0000313" key="12">
    <source>
        <dbReference type="Proteomes" id="UP001212411"/>
    </source>
</evidence>
<evidence type="ECO:0000256" key="5">
    <source>
        <dbReference type="ARBA" id="ARBA00022917"/>
    </source>
</evidence>
<dbReference type="AlphaFoldDB" id="A0AAE9WJF4"/>
<keyword evidence="12" id="KW-1185">Reference proteome</keyword>
<name>A0AAE9WJF4_9SCHI</name>
<dbReference type="InterPro" id="IPR002305">
    <property type="entry name" value="aa-tRNA-synth_Ic"/>
</dbReference>
<dbReference type="PROSITE" id="PS50889">
    <property type="entry name" value="S4"/>
    <property type="match status" value="1"/>
</dbReference>